<keyword evidence="4" id="KW-1185">Reference proteome</keyword>
<name>A0AAQ1RW01_9FIRM</name>
<dbReference type="Proteomes" id="UP000474718">
    <property type="component" value="Unassembled WGS sequence"/>
</dbReference>
<sequence>MERPPFALNRWQPRDYRAFVAYLRERAAPGYQAFNARIVNDPQCPLLGVRMPVLQACARAVARGDWRGFLALSRDDSHEEGMVAALVAGRASSLPWPEGAPAVEGYIPRVHNWSLCDSFCTACKGLAGQPAYTWSLCQRLVQDGSAPWEKRVGLVLAMTYLLWGDWAPLAVELAAAAPAGEYYVDMARAWLLCTAWPRFPALVEALLAEGRLDDFTHNKTLSKLRDSRLVAPEEKTRLCALRRGKGAGR</sequence>
<dbReference type="Proteomes" id="UP000184089">
    <property type="component" value="Unassembled WGS sequence"/>
</dbReference>
<protein>
    <submittedName>
        <fullName evidence="2">DNA alkylation repair enzyme</fullName>
    </submittedName>
</protein>
<reference evidence="3" key="2">
    <citation type="submission" date="2016-11" db="EMBL/GenBank/DDBJ databases">
        <authorList>
            <person name="Jaros S."/>
            <person name="Januszkiewicz K."/>
            <person name="Wedrychowicz H."/>
        </authorList>
    </citation>
    <scope>NUCLEOTIDE SEQUENCE [LARGE SCALE GENOMIC DNA]</scope>
    <source>
        <strain evidence="3">DSM 4029</strain>
    </source>
</reference>
<dbReference type="EMBL" id="FQVY01000002">
    <property type="protein sequence ID" value="SHG10767.1"/>
    <property type="molecule type" value="Genomic_DNA"/>
</dbReference>
<evidence type="ECO:0000313" key="1">
    <source>
        <dbReference type="EMBL" id="MZL69056.1"/>
    </source>
</evidence>
<dbReference type="CDD" id="cd06561">
    <property type="entry name" value="AlkD_like"/>
    <property type="match status" value="1"/>
</dbReference>
<dbReference type="AlphaFoldDB" id="A0AAQ1RW01"/>
<reference evidence="2" key="1">
    <citation type="submission" date="2016-11" db="EMBL/GenBank/DDBJ databases">
        <authorList>
            <person name="Varghese N."/>
            <person name="Submissions S."/>
        </authorList>
    </citation>
    <scope>NUCLEOTIDE SEQUENCE</scope>
    <source>
        <strain evidence="2">DSM 4029</strain>
    </source>
</reference>
<proteinExistence type="predicted"/>
<dbReference type="InterPro" id="IPR016024">
    <property type="entry name" value="ARM-type_fold"/>
</dbReference>
<comment type="caution">
    <text evidence="2">The sequence shown here is derived from an EMBL/GenBank/DDBJ whole genome shotgun (WGS) entry which is preliminary data.</text>
</comment>
<dbReference type="RefSeq" id="WP_161213350.1">
    <property type="nucleotide sequence ID" value="NZ_FQVY01000002.1"/>
</dbReference>
<dbReference type="EMBL" id="WWVX01000002">
    <property type="protein sequence ID" value="MZL69056.1"/>
    <property type="molecule type" value="Genomic_DNA"/>
</dbReference>
<organism evidence="2 3">
    <name type="scientific">Bittarella massiliensis</name>
    <name type="common">ex Durand et al. 2017</name>
    <dbReference type="NCBI Taxonomy" id="1720313"/>
    <lineage>
        <taxon>Bacteria</taxon>
        <taxon>Bacillati</taxon>
        <taxon>Bacillota</taxon>
        <taxon>Clostridia</taxon>
        <taxon>Eubacteriales</taxon>
        <taxon>Oscillospiraceae</taxon>
        <taxon>Bittarella (ex Durand et al. 2017)</taxon>
    </lineage>
</organism>
<gene>
    <name evidence="1" type="ORF">GT747_04635</name>
    <name evidence="2" type="ORF">SAMN05444424_1499</name>
</gene>
<evidence type="ECO:0000313" key="4">
    <source>
        <dbReference type="Proteomes" id="UP000474718"/>
    </source>
</evidence>
<dbReference type="Pfam" id="PF08713">
    <property type="entry name" value="DNA_alkylation"/>
    <property type="match status" value="1"/>
</dbReference>
<evidence type="ECO:0000313" key="3">
    <source>
        <dbReference type="Proteomes" id="UP000184089"/>
    </source>
</evidence>
<dbReference type="InterPro" id="IPR014825">
    <property type="entry name" value="DNA_alkylation"/>
</dbReference>
<accession>A0AAQ1RW01</accession>
<evidence type="ECO:0000313" key="2">
    <source>
        <dbReference type="EMBL" id="SHG10767.1"/>
    </source>
</evidence>
<dbReference type="Gene3D" id="1.25.10.90">
    <property type="match status" value="1"/>
</dbReference>
<reference evidence="1 4" key="3">
    <citation type="journal article" date="2019" name="Nat. Med.">
        <title>A library of human gut bacterial isolates paired with longitudinal multiomics data enables mechanistic microbiome research.</title>
        <authorList>
            <person name="Poyet M."/>
            <person name="Groussin M."/>
            <person name="Gibbons S.M."/>
            <person name="Avila-Pacheco J."/>
            <person name="Jiang X."/>
            <person name="Kearney S.M."/>
            <person name="Perrotta A.R."/>
            <person name="Berdy B."/>
            <person name="Zhao S."/>
            <person name="Lieberman T.D."/>
            <person name="Swanson P.K."/>
            <person name="Smith M."/>
            <person name="Roesemann S."/>
            <person name="Alexander J.E."/>
            <person name="Rich S.A."/>
            <person name="Livny J."/>
            <person name="Vlamakis H."/>
            <person name="Clish C."/>
            <person name="Bullock K."/>
            <person name="Deik A."/>
            <person name="Scott J."/>
            <person name="Pierce K.A."/>
            <person name="Xavier R.J."/>
            <person name="Alm E.J."/>
        </authorList>
    </citation>
    <scope>NUCLEOTIDE SEQUENCE [LARGE SCALE GENOMIC DNA]</scope>
    <source>
        <strain evidence="1 4">BIOML-A2</strain>
    </source>
</reference>
<dbReference type="SUPFAM" id="SSF48371">
    <property type="entry name" value="ARM repeat"/>
    <property type="match status" value="1"/>
</dbReference>